<dbReference type="STRING" id="1314781.A0A166MBE4"/>
<dbReference type="AlphaFoldDB" id="A0A166MBE4"/>
<dbReference type="OrthoDB" id="371463at2759"/>
<dbReference type="Gene3D" id="3.30.465.10">
    <property type="match status" value="1"/>
</dbReference>
<dbReference type="InParanoid" id="A0A166MBE4"/>
<dbReference type="PROSITE" id="PS51387">
    <property type="entry name" value="FAD_PCMH"/>
    <property type="match status" value="1"/>
</dbReference>
<dbReference type="EMBL" id="KV427471">
    <property type="protein sequence ID" value="KZV77848.1"/>
    <property type="molecule type" value="Genomic_DNA"/>
</dbReference>
<keyword evidence="3" id="KW-1185">Reference proteome</keyword>
<dbReference type="SUPFAM" id="SSF56176">
    <property type="entry name" value="FAD-binding/transporter-associated domain-like"/>
    <property type="match status" value="1"/>
</dbReference>
<name>A0A166MBE4_EXIGL</name>
<dbReference type="GO" id="GO:0071949">
    <property type="term" value="F:FAD binding"/>
    <property type="evidence" value="ECO:0007669"/>
    <property type="project" value="InterPro"/>
</dbReference>
<dbReference type="Gene3D" id="3.30.43.10">
    <property type="entry name" value="Uridine Diphospho-n-acetylenolpyruvylglucosamine Reductase, domain 2"/>
    <property type="match status" value="1"/>
</dbReference>
<dbReference type="Proteomes" id="UP000077266">
    <property type="component" value="Unassembled WGS sequence"/>
</dbReference>
<evidence type="ECO:0000259" key="1">
    <source>
        <dbReference type="PROSITE" id="PS51387"/>
    </source>
</evidence>
<dbReference type="PANTHER" id="PTHR43762">
    <property type="entry name" value="L-GULONOLACTONE OXIDASE"/>
    <property type="match status" value="1"/>
</dbReference>
<dbReference type="Pfam" id="PF01565">
    <property type="entry name" value="FAD_binding_4"/>
    <property type="match status" value="2"/>
</dbReference>
<accession>A0A166MBE4</accession>
<dbReference type="InterPro" id="IPR016169">
    <property type="entry name" value="FAD-bd_PCMH_sub2"/>
</dbReference>
<evidence type="ECO:0000313" key="2">
    <source>
        <dbReference type="EMBL" id="KZV77848.1"/>
    </source>
</evidence>
<dbReference type="InterPro" id="IPR016166">
    <property type="entry name" value="FAD-bd_PCMH"/>
</dbReference>
<feature type="domain" description="FAD-binding PCMH-type" evidence="1">
    <location>
        <begin position="83"/>
        <end position="270"/>
    </location>
</feature>
<dbReference type="InterPro" id="IPR036318">
    <property type="entry name" value="FAD-bd_PCMH-like_sf"/>
</dbReference>
<proteinExistence type="predicted"/>
<organism evidence="2 3">
    <name type="scientific">Exidia glandulosa HHB12029</name>
    <dbReference type="NCBI Taxonomy" id="1314781"/>
    <lineage>
        <taxon>Eukaryota</taxon>
        <taxon>Fungi</taxon>
        <taxon>Dikarya</taxon>
        <taxon>Basidiomycota</taxon>
        <taxon>Agaricomycotina</taxon>
        <taxon>Agaricomycetes</taxon>
        <taxon>Auriculariales</taxon>
        <taxon>Exidiaceae</taxon>
        <taxon>Exidia</taxon>
    </lineage>
</organism>
<dbReference type="PANTHER" id="PTHR43762:SF1">
    <property type="entry name" value="D-ARABINONO-1,4-LACTONE OXIDASE"/>
    <property type="match status" value="1"/>
</dbReference>
<dbReference type="InterPro" id="IPR010031">
    <property type="entry name" value="FAD_lactone_oxidase-like"/>
</dbReference>
<dbReference type="GO" id="GO:0016899">
    <property type="term" value="F:oxidoreductase activity, acting on the CH-OH group of donors, oxygen as acceptor"/>
    <property type="evidence" value="ECO:0007669"/>
    <property type="project" value="InterPro"/>
</dbReference>
<gene>
    <name evidence="2" type="ORF">EXIGLDRAFT_784701</name>
</gene>
<evidence type="ECO:0000313" key="3">
    <source>
        <dbReference type="Proteomes" id="UP000077266"/>
    </source>
</evidence>
<sequence>MLSPTVTAVEEAERTLAPLLHAFHTEVEEDVHALHDLQAKYAPRVLSILHQTGIAAMTAFKAGLHHTLDAALGSGGGQAVNGLNPFPNALHLPESIADVQRLVGEARRSGRKLRVIGAAHTRPKEAILDDEDKDRVVLVSLKKYRGVTLDPVSGIALVKAGTNLGVDPNVPESTLENSLCFIIDEAGWMLPEVGGIIHQTVGGFLATASAGGSLKYSFHDAVVGYTLVDGNGDVRTLSKDDPDSPLFDAAACCAGLCGVITDIRLQLIPKADVQGVQQTYSAQIQEGCPVNLFGDVDHT</sequence>
<dbReference type="InterPro" id="IPR006094">
    <property type="entry name" value="Oxid_FAD_bind_N"/>
</dbReference>
<feature type="non-terminal residue" evidence="2">
    <location>
        <position position="299"/>
    </location>
</feature>
<reference evidence="2 3" key="1">
    <citation type="journal article" date="2016" name="Mol. Biol. Evol.">
        <title>Comparative Genomics of Early-Diverging Mushroom-Forming Fungi Provides Insights into the Origins of Lignocellulose Decay Capabilities.</title>
        <authorList>
            <person name="Nagy L.G."/>
            <person name="Riley R."/>
            <person name="Tritt A."/>
            <person name="Adam C."/>
            <person name="Daum C."/>
            <person name="Floudas D."/>
            <person name="Sun H."/>
            <person name="Yadav J.S."/>
            <person name="Pangilinan J."/>
            <person name="Larsson K.H."/>
            <person name="Matsuura K."/>
            <person name="Barry K."/>
            <person name="Labutti K."/>
            <person name="Kuo R."/>
            <person name="Ohm R.A."/>
            <person name="Bhattacharya S.S."/>
            <person name="Shirouzu T."/>
            <person name="Yoshinaga Y."/>
            <person name="Martin F.M."/>
            <person name="Grigoriev I.V."/>
            <person name="Hibbett D.S."/>
        </authorList>
    </citation>
    <scope>NUCLEOTIDE SEQUENCE [LARGE SCALE GENOMIC DNA]</scope>
    <source>
        <strain evidence="2 3">HHB12029</strain>
    </source>
</reference>
<dbReference type="InterPro" id="IPR016167">
    <property type="entry name" value="FAD-bd_PCMH_sub1"/>
</dbReference>
<protein>
    <submittedName>
        <fullName evidence="2">FAD-binding domain-containing protein</fullName>
    </submittedName>
</protein>